<comment type="similarity">
    <text evidence="1">Belongs to the GST superfamily.</text>
</comment>
<dbReference type="GO" id="GO:0016740">
    <property type="term" value="F:transferase activity"/>
    <property type="evidence" value="ECO:0007669"/>
    <property type="project" value="UniProtKB-KW"/>
</dbReference>
<dbReference type="PANTHER" id="PTHR44051">
    <property type="entry name" value="GLUTATHIONE S-TRANSFERASE-RELATED"/>
    <property type="match status" value="1"/>
</dbReference>
<reference evidence="4 5" key="1">
    <citation type="journal article" date="2016" name="Genome Biol. Evol.">
        <title>Divergent and convergent evolution of fungal pathogenicity.</title>
        <authorList>
            <person name="Shang Y."/>
            <person name="Xiao G."/>
            <person name="Zheng P."/>
            <person name="Cen K."/>
            <person name="Zhan S."/>
            <person name="Wang C."/>
        </authorList>
    </citation>
    <scope>NUCLEOTIDE SEQUENCE [LARGE SCALE GENOMIC DNA]</scope>
    <source>
        <strain evidence="4 5">RCEF 1005</strain>
    </source>
</reference>
<protein>
    <submittedName>
        <fullName evidence="4">Glutathione S-transferase</fullName>
    </submittedName>
</protein>
<dbReference type="InterPro" id="IPR040079">
    <property type="entry name" value="Glutathione_S-Trfase"/>
</dbReference>
<dbReference type="Gene3D" id="3.40.30.10">
    <property type="entry name" value="Glutaredoxin"/>
    <property type="match status" value="1"/>
</dbReference>
<dbReference type="Gene3D" id="1.20.1050.10">
    <property type="match status" value="1"/>
</dbReference>
<feature type="domain" description="GST N-terminal" evidence="2">
    <location>
        <begin position="1"/>
        <end position="87"/>
    </location>
</feature>
<dbReference type="InterPro" id="IPR036249">
    <property type="entry name" value="Thioredoxin-like_sf"/>
</dbReference>
<organism evidence="4 5">
    <name type="scientific">Akanthomyces lecanii RCEF 1005</name>
    <dbReference type="NCBI Taxonomy" id="1081108"/>
    <lineage>
        <taxon>Eukaryota</taxon>
        <taxon>Fungi</taxon>
        <taxon>Dikarya</taxon>
        <taxon>Ascomycota</taxon>
        <taxon>Pezizomycotina</taxon>
        <taxon>Sordariomycetes</taxon>
        <taxon>Hypocreomycetidae</taxon>
        <taxon>Hypocreales</taxon>
        <taxon>Cordycipitaceae</taxon>
        <taxon>Akanthomyces</taxon>
        <taxon>Cordyceps confragosa</taxon>
    </lineage>
</organism>
<dbReference type="SFLD" id="SFLDG00358">
    <property type="entry name" value="Main_(cytGST)"/>
    <property type="match status" value="1"/>
</dbReference>
<dbReference type="OrthoDB" id="2309723at2759"/>
<dbReference type="EMBL" id="AZHF01000004">
    <property type="protein sequence ID" value="OAA76582.1"/>
    <property type="molecule type" value="Genomic_DNA"/>
</dbReference>
<dbReference type="InterPro" id="IPR010987">
    <property type="entry name" value="Glutathione-S-Trfase_C-like"/>
</dbReference>
<evidence type="ECO:0000313" key="4">
    <source>
        <dbReference type="EMBL" id="OAA76582.1"/>
    </source>
</evidence>
<dbReference type="SFLD" id="SFLDS00019">
    <property type="entry name" value="Glutathione_Transferase_(cytos"/>
    <property type="match status" value="1"/>
</dbReference>
<feature type="domain" description="GST C-terminal" evidence="3">
    <location>
        <begin position="94"/>
        <end position="213"/>
    </location>
</feature>
<keyword evidence="5" id="KW-1185">Reference proteome</keyword>
<comment type="caution">
    <text evidence="4">The sequence shown here is derived from an EMBL/GenBank/DDBJ whole genome shotgun (WGS) entry which is preliminary data.</text>
</comment>
<gene>
    <name evidence="4" type="ORF">LEL_06266</name>
</gene>
<dbReference type="PROSITE" id="PS50405">
    <property type="entry name" value="GST_CTER"/>
    <property type="match status" value="1"/>
</dbReference>
<dbReference type="PROSITE" id="PS50404">
    <property type="entry name" value="GST_NTER"/>
    <property type="match status" value="1"/>
</dbReference>
<evidence type="ECO:0000259" key="3">
    <source>
        <dbReference type="PROSITE" id="PS50405"/>
    </source>
</evidence>
<dbReference type="Proteomes" id="UP000076881">
    <property type="component" value="Unassembled WGS sequence"/>
</dbReference>
<dbReference type="InterPro" id="IPR004046">
    <property type="entry name" value="GST_C"/>
</dbReference>
<keyword evidence="4" id="KW-0808">Transferase</keyword>
<proteinExistence type="inferred from homology"/>
<dbReference type="InterPro" id="IPR036282">
    <property type="entry name" value="Glutathione-S-Trfase_C_sf"/>
</dbReference>
<name>A0A162K1H0_CORDF</name>
<dbReference type="Pfam" id="PF00043">
    <property type="entry name" value="GST_C"/>
    <property type="match status" value="1"/>
</dbReference>
<evidence type="ECO:0000256" key="1">
    <source>
        <dbReference type="ARBA" id="ARBA00007409"/>
    </source>
</evidence>
<accession>A0A162K1H0</accession>
<dbReference type="SUPFAM" id="SSF47616">
    <property type="entry name" value="GST C-terminal domain-like"/>
    <property type="match status" value="1"/>
</dbReference>
<dbReference type="STRING" id="1081108.A0A162K1H0"/>
<evidence type="ECO:0000313" key="5">
    <source>
        <dbReference type="Proteomes" id="UP000076881"/>
    </source>
</evidence>
<dbReference type="PANTHER" id="PTHR44051:SF8">
    <property type="entry name" value="GLUTATHIONE S-TRANSFERASE GSTA"/>
    <property type="match status" value="1"/>
</dbReference>
<sequence length="213" mass="23473">MSLIKFYRADYSSAGVTDAVFRELEAAAGHPLAERIDVALHTGTRDAAFLAINPNGFVPAIVPADGVPLWESAAITMYLGELHGVDAGLYPEAKTTLRGQAMKWIVWSNVNLPMTARQISRVIHGKKEEDADVQKLREKDAETAKGELEKQLKVLDGGLEGKNYLLGETYSLADTHIWSFMSYIKMLGVDLDKMGNLKAWLDRVGAREQLKGL</sequence>
<dbReference type="SUPFAM" id="SSF52833">
    <property type="entry name" value="Thioredoxin-like"/>
    <property type="match status" value="1"/>
</dbReference>
<evidence type="ECO:0000259" key="2">
    <source>
        <dbReference type="PROSITE" id="PS50404"/>
    </source>
</evidence>
<dbReference type="InterPro" id="IPR004045">
    <property type="entry name" value="Glutathione_S-Trfase_N"/>
</dbReference>
<dbReference type="AlphaFoldDB" id="A0A162K1H0"/>
<dbReference type="Pfam" id="PF13409">
    <property type="entry name" value="GST_N_2"/>
    <property type="match status" value="1"/>
</dbReference>